<accession>A0A8X6JV01</accession>
<dbReference type="AlphaFoldDB" id="A0A8X6JV01"/>
<comment type="caution">
    <text evidence="1">The sequence shown here is derived from an EMBL/GenBank/DDBJ whole genome shotgun (WGS) entry which is preliminary data.</text>
</comment>
<proteinExistence type="predicted"/>
<organism evidence="1 2">
    <name type="scientific">Trichonephila clavata</name>
    <name type="common">Joro spider</name>
    <name type="synonym">Nephila clavata</name>
    <dbReference type="NCBI Taxonomy" id="2740835"/>
    <lineage>
        <taxon>Eukaryota</taxon>
        <taxon>Metazoa</taxon>
        <taxon>Ecdysozoa</taxon>
        <taxon>Arthropoda</taxon>
        <taxon>Chelicerata</taxon>
        <taxon>Arachnida</taxon>
        <taxon>Araneae</taxon>
        <taxon>Araneomorphae</taxon>
        <taxon>Entelegynae</taxon>
        <taxon>Araneoidea</taxon>
        <taxon>Nephilidae</taxon>
        <taxon>Trichonephila</taxon>
    </lineage>
</organism>
<dbReference type="OrthoDB" id="8040188at2759"/>
<evidence type="ECO:0000313" key="2">
    <source>
        <dbReference type="Proteomes" id="UP000887116"/>
    </source>
</evidence>
<reference evidence="1" key="1">
    <citation type="submission" date="2020-07" db="EMBL/GenBank/DDBJ databases">
        <title>Multicomponent nature underlies the extraordinary mechanical properties of spider dragline silk.</title>
        <authorList>
            <person name="Kono N."/>
            <person name="Nakamura H."/>
            <person name="Mori M."/>
            <person name="Yoshida Y."/>
            <person name="Ohtoshi R."/>
            <person name="Malay A.D."/>
            <person name="Moran D.A.P."/>
            <person name="Tomita M."/>
            <person name="Numata K."/>
            <person name="Arakawa K."/>
        </authorList>
    </citation>
    <scope>NUCLEOTIDE SEQUENCE</scope>
</reference>
<dbReference type="Proteomes" id="UP000887116">
    <property type="component" value="Unassembled WGS sequence"/>
</dbReference>
<dbReference type="EMBL" id="BMAO01017944">
    <property type="protein sequence ID" value="GFR19476.1"/>
    <property type="molecule type" value="Genomic_DNA"/>
</dbReference>
<evidence type="ECO:0000313" key="1">
    <source>
        <dbReference type="EMBL" id="GFR19476.1"/>
    </source>
</evidence>
<gene>
    <name evidence="1" type="ORF">TNCT_338291</name>
</gene>
<protein>
    <submittedName>
        <fullName evidence="1">Uncharacterized protein</fullName>
    </submittedName>
</protein>
<sequence>MGKKTVKSKAVEHTRAAEAYDEKRARLQTDQIHHSFVRITETLEQYQMRLQSQQVRQNAIRTAETPEQRQSRLQEDQIRHRVDRTAETPILKLQNKWVVQCIRLETESFV</sequence>
<name>A0A8X6JV01_TRICU</name>
<keyword evidence="2" id="KW-1185">Reference proteome</keyword>